<dbReference type="InterPro" id="IPR000315">
    <property type="entry name" value="Znf_B-box"/>
</dbReference>
<dbReference type="GO" id="GO:0008270">
    <property type="term" value="F:zinc ion binding"/>
    <property type="evidence" value="ECO:0007669"/>
    <property type="project" value="UniProtKB-KW"/>
</dbReference>
<keyword evidence="6" id="KW-0805">Transcription regulation</keyword>
<gene>
    <name evidence="11" type="ORF">E1A91_A04G157300v1</name>
</gene>
<evidence type="ECO:0000256" key="7">
    <source>
        <dbReference type="ARBA" id="ARBA00023163"/>
    </source>
</evidence>
<dbReference type="Proteomes" id="UP000323597">
    <property type="component" value="Chromosome A04"/>
</dbReference>
<name>A0A5D2ZSR0_GOSMU</name>
<dbReference type="GO" id="GO:0009640">
    <property type="term" value="P:photomorphogenesis"/>
    <property type="evidence" value="ECO:0007669"/>
    <property type="project" value="TreeGrafter"/>
</dbReference>
<evidence type="ECO:0000256" key="4">
    <source>
        <dbReference type="ARBA" id="ARBA00022771"/>
    </source>
</evidence>
<protein>
    <recommendedName>
        <fullName evidence="10">B box-type domain-containing protein</fullName>
    </recommendedName>
</protein>
<evidence type="ECO:0000256" key="5">
    <source>
        <dbReference type="ARBA" id="ARBA00022833"/>
    </source>
</evidence>
<keyword evidence="8" id="KW-0539">Nucleus</keyword>
<feature type="domain" description="B box-type" evidence="10">
    <location>
        <begin position="1"/>
        <end position="47"/>
    </location>
</feature>
<dbReference type="GO" id="GO:0006355">
    <property type="term" value="P:regulation of DNA-templated transcription"/>
    <property type="evidence" value="ECO:0007669"/>
    <property type="project" value="TreeGrafter"/>
</dbReference>
<evidence type="ECO:0000313" key="11">
    <source>
        <dbReference type="EMBL" id="TYJ40666.1"/>
    </source>
</evidence>
<dbReference type="SMART" id="SM00336">
    <property type="entry name" value="BBOX"/>
    <property type="match status" value="2"/>
</dbReference>
<accession>A0A5D2ZSR0</accession>
<dbReference type="PROSITE" id="PS50119">
    <property type="entry name" value="ZF_BBOX"/>
    <property type="match status" value="2"/>
</dbReference>
<proteinExistence type="predicted"/>
<dbReference type="Pfam" id="PF00643">
    <property type="entry name" value="zf-B_box"/>
    <property type="match status" value="2"/>
</dbReference>
<keyword evidence="7" id="KW-0804">Transcription</keyword>
<comment type="subcellular location">
    <subcellularLocation>
        <location evidence="1">Nucleus</location>
    </subcellularLocation>
</comment>
<dbReference type="PANTHER" id="PTHR31832:SF87">
    <property type="entry name" value="B-BOX ZINC FINGER PROTEIN 20"/>
    <property type="match status" value="1"/>
</dbReference>
<dbReference type="PANTHER" id="PTHR31832">
    <property type="entry name" value="B-BOX ZINC FINGER PROTEIN 22"/>
    <property type="match status" value="1"/>
</dbReference>
<dbReference type="Gene3D" id="3.30.160.60">
    <property type="entry name" value="Classic Zinc Finger"/>
    <property type="match status" value="1"/>
</dbReference>
<keyword evidence="3" id="KW-0677">Repeat</keyword>
<evidence type="ECO:0000256" key="9">
    <source>
        <dbReference type="PROSITE-ProRule" id="PRU00024"/>
    </source>
</evidence>
<organism evidence="11 12">
    <name type="scientific">Gossypium mustelinum</name>
    <name type="common">Cotton</name>
    <name type="synonym">Gossypium caicoense</name>
    <dbReference type="NCBI Taxonomy" id="34275"/>
    <lineage>
        <taxon>Eukaryota</taxon>
        <taxon>Viridiplantae</taxon>
        <taxon>Streptophyta</taxon>
        <taxon>Embryophyta</taxon>
        <taxon>Tracheophyta</taxon>
        <taxon>Spermatophyta</taxon>
        <taxon>Magnoliopsida</taxon>
        <taxon>eudicotyledons</taxon>
        <taxon>Gunneridae</taxon>
        <taxon>Pentapetalae</taxon>
        <taxon>rosids</taxon>
        <taxon>malvids</taxon>
        <taxon>Malvales</taxon>
        <taxon>Malvaceae</taxon>
        <taxon>Malvoideae</taxon>
        <taxon>Gossypium</taxon>
    </lineage>
</organism>
<dbReference type="InterPro" id="IPR049808">
    <property type="entry name" value="CONSTANS-like_Bbox1"/>
</dbReference>
<evidence type="ECO:0000256" key="2">
    <source>
        <dbReference type="ARBA" id="ARBA00022723"/>
    </source>
</evidence>
<evidence type="ECO:0000256" key="6">
    <source>
        <dbReference type="ARBA" id="ARBA00023015"/>
    </source>
</evidence>
<sequence>MKICCDVCSKEEATLFCYADEAVLCEACDVGVHHANKLATKHCRFPLLNPNSCNASPLCDICQQERRGFIFCKEDRAVLCMKCDLSIHRANEFTQKHNRFLLTGVKLSSLNPISYCSNGVDDESKNLQCSISNNEILSPASIEKPLGVEDNYSNSDNTSVSTTNNMSEYFMETIPGWLLDDFLHPSSPANAFSYGKL</sequence>
<evidence type="ECO:0000256" key="1">
    <source>
        <dbReference type="ARBA" id="ARBA00004123"/>
    </source>
</evidence>
<dbReference type="GO" id="GO:0005634">
    <property type="term" value="C:nucleus"/>
    <property type="evidence" value="ECO:0007669"/>
    <property type="project" value="UniProtKB-SubCell"/>
</dbReference>
<evidence type="ECO:0000256" key="3">
    <source>
        <dbReference type="ARBA" id="ARBA00022737"/>
    </source>
</evidence>
<keyword evidence="4 9" id="KW-0863">Zinc-finger</keyword>
<evidence type="ECO:0000313" key="12">
    <source>
        <dbReference type="Proteomes" id="UP000323597"/>
    </source>
</evidence>
<dbReference type="AlphaFoldDB" id="A0A5D2ZSR0"/>
<dbReference type="CDD" id="cd19821">
    <property type="entry name" value="Bbox1_BBX-like"/>
    <property type="match status" value="2"/>
</dbReference>
<reference evidence="11 12" key="1">
    <citation type="submission" date="2019-07" db="EMBL/GenBank/DDBJ databases">
        <title>WGS assembly of Gossypium mustelinum.</title>
        <authorList>
            <person name="Chen Z.J."/>
            <person name="Sreedasyam A."/>
            <person name="Ando A."/>
            <person name="Song Q."/>
            <person name="De L."/>
            <person name="Hulse-Kemp A."/>
            <person name="Ding M."/>
            <person name="Ye W."/>
            <person name="Kirkbride R."/>
            <person name="Jenkins J."/>
            <person name="Plott C."/>
            <person name="Lovell J."/>
            <person name="Lin Y.-M."/>
            <person name="Vaughn R."/>
            <person name="Liu B."/>
            <person name="Li W."/>
            <person name="Simpson S."/>
            <person name="Scheffler B."/>
            <person name="Saski C."/>
            <person name="Grover C."/>
            <person name="Hu G."/>
            <person name="Conover J."/>
            <person name="Carlson J."/>
            <person name="Shu S."/>
            <person name="Boston L."/>
            <person name="Williams M."/>
            <person name="Peterson D."/>
            <person name="Mcgee K."/>
            <person name="Jones D."/>
            <person name="Wendel J."/>
            <person name="Stelly D."/>
            <person name="Grimwood J."/>
            <person name="Schmutz J."/>
        </authorList>
    </citation>
    <scope>NUCLEOTIDE SEQUENCE [LARGE SCALE GENOMIC DNA]</scope>
    <source>
        <strain evidence="11">1408120.09</strain>
    </source>
</reference>
<keyword evidence="2" id="KW-0479">Metal-binding</keyword>
<keyword evidence="5" id="KW-0862">Zinc</keyword>
<dbReference type="EMBL" id="CM017639">
    <property type="protein sequence ID" value="TYJ40666.1"/>
    <property type="molecule type" value="Genomic_DNA"/>
</dbReference>
<evidence type="ECO:0000256" key="8">
    <source>
        <dbReference type="ARBA" id="ARBA00023242"/>
    </source>
</evidence>
<evidence type="ECO:0000259" key="10">
    <source>
        <dbReference type="PROSITE" id="PS50119"/>
    </source>
</evidence>
<keyword evidence="12" id="KW-1185">Reference proteome</keyword>
<feature type="domain" description="B box-type" evidence="10">
    <location>
        <begin position="54"/>
        <end position="102"/>
    </location>
</feature>
<dbReference type="InterPro" id="IPR051979">
    <property type="entry name" value="B-box_zinc_finger"/>
</dbReference>